<dbReference type="Gene3D" id="1.10.357.10">
    <property type="entry name" value="Tetracycline Repressor, domain 2"/>
    <property type="match status" value="1"/>
</dbReference>
<dbReference type="InterPro" id="IPR009057">
    <property type="entry name" value="Homeodomain-like_sf"/>
</dbReference>
<dbReference type="PRINTS" id="PR00455">
    <property type="entry name" value="HTHTETR"/>
</dbReference>
<evidence type="ECO:0000313" key="5">
    <source>
        <dbReference type="Proteomes" id="UP001409291"/>
    </source>
</evidence>
<dbReference type="SUPFAM" id="SSF46689">
    <property type="entry name" value="Homeodomain-like"/>
    <property type="match status" value="1"/>
</dbReference>
<sequence length="200" mass="23051">MSKKEEVKKKIGKSAMECFAKFGLDKTTLEDIAKAVGLNKTSLYYYYKSKEDIFIEVALEEGENYIHSLQSATIQKVGIENRTAFYLESRFNYYKNVLNMNRVSVESMGKLLPRFFELYDALMIREKAFLTQLLEEAVKEGELELKDPKNTASVLINFSNALKHSVEQQAILKQEPEIDYSQSLQDTKFLVSLIFKGIKK</sequence>
<dbReference type="EMBL" id="JBDJNQ010000006">
    <property type="protein sequence ID" value="MEN5378446.1"/>
    <property type="molecule type" value="Genomic_DNA"/>
</dbReference>
<dbReference type="PANTHER" id="PTHR43479">
    <property type="entry name" value="ACREF/ENVCD OPERON REPRESSOR-RELATED"/>
    <property type="match status" value="1"/>
</dbReference>
<dbReference type="PANTHER" id="PTHR43479:SF11">
    <property type="entry name" value="ACREF_ENVCD OPERON REPRESSOR-RELATED"/>
    <property type="match status" value="1"/>
</dbReference>
<keyword evidence="5" id="KW-1185">Reference proteome</keyword>
<feature type="DNA-binding region" description="H-T-H motif" evidence="2">
    <location>
        <begin position="28"/>
        <end position="47"/>
    </location>
</feature>
<dbReference type="Proteomes" id="UP001409291">
    <property type="component" value="Unassembled WGS sequence"/>
</dbReference>
<dbReference type="RefSeq" id="WP_021188558.1">
    <property type="nucleotide sequence ID" value="NZ_JBDJLH010000012.1"/>
</dbReference>
<evidence type="ECO:0000259" key="3">
    <source>
        <dbReference type="PROSITE" id="PS50977"/>
    </source>
</evidence>
<accession>A0ABV0BUT0</accession>
<reference evidence="4 5" key="1">
    <citation type="submission" date="2024-04" db="EMBL/GenBank/DDBJ databases">
        <title>WGS of bacteria from Torrens River.</title>
        <authorList>
            <person name="Wyrsch E.R."/>
            <person name="Drigo B."/>
        </authorList>
    </citation>
    <scope>NUCLEOTIDE SEQUENCE [LARGE SCALE GENOMIC DNA]</scope>
    <source>
        <strain evidence="4 5">TWI391</strain>
    </source>
</reference>
<evidence type="ECO:0000313" key="4">
    <source>
        <dbReference type="EMBL" id="MEN5378446.1"/>
    </source>
</evidence>
<dbReference type="Pfam" id="PF00440">
    <property type="entry name" value="TetR_N"/>
    <property type="match status" value="1"/>
</dbReference>
<name>A0ABV0BUT0_9SPHI</name>
<feature type="domain" description="HTH tetR-type" evidence="3">
    <location>
        <begin position="5"/>
        <end position="65"/>
    </location>
</feature>
<dbReference type="InterPro" id="IPR050624">
    <property type="entry name" value="HTH-type_Tx_Regulator"/>
</dbReference>
<gene>
    <name evidence="4" type="ORF">ABE541_14370</name>
</gene>
<dbReference type="PROSITE" id="PS50977">
    <property type="entry name" value="HTH_TETR_2"/>
    <property type="match status" value="1"/>
</dbReference>
<dbReference type="Gene3D" id="1.10.10.60">
    <property type="entry name" value="Homeodomain-like"/>
    <property type="match status" value="1"/>
</dbReference>
<evidence type="ECO:0000256" key="1">
    <source>
        <dbReference type="ARBA" id="ARBA00023125"/>
    </source>
</evidence>
<organism evidence="4 5">
    <name type="scientific">Sphingobacterium kitahiroshimense</name>
    <dbReference type="NCBI Taxonomy" id="470446"/>
    <lineage>
        <taxon>Bacteria</taxon>
        <taxon>Pseudomonadati</taxon>
        <taxon>Bacteroidota</taxon>
        <taxon>Sphingobacteriia</taxon>
        <taxon>Sphingobacteriales</taxon>
        <taxon>Sphingobacteriaceae</taxon>
        <taxon>Sphingobacterium</taxon>
    </lineage>
</organism>
<proteinExistence type="predicted"/>
<keyword evidence="1 2" id="KW-0238">DNA-binding</keyword>
<evidence type="ECO:0000256" key="2">
    <source>
        <dbReference type="PROSITE-ProRule" id="PRU00335"/>
    </source>
</evidence>
<dbReference type="InterPro" id="IPR001647">
    <property type="entry name" value="HTH_TetR"/>
</dbReference>
<protein>
    <submittedName>
        <fullName evidence="4">TetR/AcrR family transcriptional regulator</fullName>
    </submittedName>
</protein>
<comment type="caution">
    <text evidence="4">The sequence shown here is derived from an EMBL/GenBank/DDBJ whole genome shotgun (WGS) entry which is preliminary data.</text>
</comment>